<accession>A0ABS6EFP7</accession>
<comment type="caution">
    <text evidence="1">The sequence shown here is derived from an EMBL/GenBank/DDBJ whole genome shotgun (WGS) entry which is preliminary data.</text>
</comment>
<dbReference type="InterPro" id="IPR010897">
    <property type="entry name" value="Spore_II_P"/>
</dbReference>
<evidence type="ECO:0000313" key="1">
    <source>
        <dbReference type="EMBL" id="MBU5483536.1"/>
    </source>
</evidence>
<keyword evidence="2" id="KW-1185">Reference proteome</keyword>
<organism evidence="1 2">
    <name type="scientific">Clostridium mobile</name>
    <dbReference type="NCBI Taxonomy" id="2841512"/>
    <lineage>
        <taxon>Bacteria</taxon>
        <taxon>Bacillati</taxon>
        <taxon>Bacillota</taxon>
        <taxon>Clostridia</taxon>
        <taxon>Eubacteriales</taxon>
        <taxon>Clostridiaceae</taxon>
        <taxon>Clostridium</taxon>
    </lineage>
</organism>
<dbReference type="EMBL" id="JAHLQF010000001">
    <property type="protein sequence ID" value="MBU5483536.1"/>
    <property type="molecule type" value="Genomic_DNA"/>
</dbReference>
<evidence type="ECO:0000313" key="2">
    <source>
        <dbReference type="Proteomes" id="UP000726170"/>
    </source>
</evidence>
<dbReference type="Pfam" id="PF07454">
    <property type="entry name" value="SpoIIP"/>
    <property type="match status" value="1"/>
</dbReference>
<gene>
    <name evidence="1" type="ORF">KQI86_04290</name>
</gene>
<sequence length="362" mass="41318">MNYRRNNNRTNRMINKSSILAFMLTLVLVFFVVLPFVTKANSRAEGIRENFFYMKILNNTMPLVEATVFNEEDIGESRLSLKDSVFEFFNINIKDPISLIKREMAYIGLDSETEGHGENKVNIIFNPFKLNDNAVSMEEENKLNLPNKTVTVQDPNLKKTLNKSKPEVLIYHTHTTESFRPGPKDNLDLTKSIAAVGDELKRELEENYGISVVHDKTIHDATAYTQSYQRSGVTLDKHLKQYGDFKLIIDLHRDAVDNKNAVTTKMNGEDVAKIMFVMAKKSPNYKNNLSLVNNLINTSNKLYPGFSRGIYYYNNGTSYFHQNKNKNVVLIEVGAHTNTLDEAKNSAKYIARIIAEQLNGKK</sequence>
<protein>
    <submittedName>
        <fullName evidence="1">Stage II sporulation protein P</fullName>
    </submittedName>
</protein>
<dbReference type="RefSeq" id="WP_216438338.1">
    <property type="nucleotide sequence ID" value="NZ_JAHLQF010000001.1"/>
</dbReference>
<name>A0ABS6EFP7_9CLOT</name>
<proteinExistence type="predicted"/>
<reference evidence="1 2" key="1">
    <citation type="submission" date="2021-06" db="EMBL/GenBank/DDBJ databases">
        <authorList>
            <person name="Sun Q."/>
            <person name="Li D."/>
        </authorList>
    </citation>
    <scope>NUCLEOTIDE SEQUENCE [LARGE SCALE GENOMIC DNA]</scope>
    <source>
        <strain evidence="1 2">MSJ-11</strain>
    </source>
</reference>
<dbReference type="NCBIfam" id="TIGR02867">
    <property type="entry name" value="spore_II_P"/>
    <property type="match status" value="1"/>
</dbReference>
<dbReference type="Proteomes" id="UP000726170">
    <property type="component" value="Unassembled WGS sequence"/>
</dbReference>